<evidence type="ECO:0000256" key="1">
    <source>
        <dbReference type="SAM" id="Phobius"/>
    </source>
</evidence>
<dbReference type="KEGG" id="tbg:TbgDal_XI8750"/>
<dbReference type="EMBL" id="FN554974">
    <property type="protein sequence ID" value="CBH17756.1"/>
    <property type="molecule type" value="Genomic_DNA"/>
</dbReference>
<accession>D0A7V5</accession>
<feature type="transmembrane region" description="Helical" evidence="1">
    <location>
        <begin position="67"/>
        <end position="87"/>
    </location>
</feature>
<protein>
    <submittedName>
        <fullName evidence="2">Uncharacterized protein</fullName>
    </submittedName>
</protein>
<reference evidence="3" key="1">
    <citation type="journal article" date="2010" name="PLoS Negl. Trop. Dis.">
        <title>The genome sequence of Trypanosoma brucei gambiense, causative agent of chronic human african trypanosomiasis.</title>
        <authorList>
            <person name="Jackson A.P."/>
            <person name="Sanders M."/>
            <person name="Berry A."/>
            <person name="McQuillan J."/>
            <person name="Aslett M.A."/>
            <person name="Quail M.A."/>
            <person name="Chukualim B."/>
            <person name="Capewell P."/>
            <person name="MacLeod A."/>
            <person name="Melville S.E."/>
            <person name="Gibson W."/>
            <person name="Barry J.D."/>
            <person name="Berriman M."/>
            <person name="Hertz-Fowler C."/>
        </authorList>
    </citation>
    <scope>NUCLEOTIDE SEQUENCE [LARGE SCALE GENOMIC DNA]</scope>
    <source>
        <strain evidence="3">MHOM/CI/86/DAL972</strain>
    </source>
</reference>
<name>D0A7V5_TRYB9</name>
<keyword evidence="1" id="KW-1133">Transmembrane helix</keyword>
<dbReference type="AlphaFoldDB" id="D0A7V5"/>
<keyword evidence="1" id="KW-0812">Transmembrane</keyword>
<sequence length="128" mass="15118">MYRYFSPPLVSVLPEGNEKEIYIYIYKAPSADVMQRNKKRNTRQERKEREAKARQLQMVGIKCSVRLSLVPFLFLLLFDFLLIFLLLCPTSFPLFPTFHFRHGTAAVPYMPRVWITKLLVPSSFIIHH</sequence>
<gene>
    <name evidence="2" type="ORF">TbgDal_XI8750</name>
</gene>
<evidence type="ECO:0000313" key="2">
    <source>
        <dbReference type="EMBL" id="CBH17756.1"/>
    </source>
</evidence>
<evidence type="ECO:0000313" key="3">
    <source>
        <dbReference type="Proteomes" id="UP000002316"/>
    </source>
</evidence>
<dbReference type="RefSeq" id="XP_011780020.1">
    <property type="nucleotide sequence ID" value="XM_011781718.1"/>
</dbReference>
<keyword evidence="1" id="KW-0472">Membrane</keyword>
<organism evidence="2 3">
    <name type="scientific">Trypanosoma brucei gambiense (strain MHOM/CI/86/DAL972)</name>
    <dbReference type="NCBI Taxonomy" id="679716"/>
    <lineage>
        <taxon>Eukaryota</taxon>
        <taxon>Discoba</taxon>
        <taxon>Euglenozoa</taxon>
        <taxon>Kinetoplastea</taxon>
        <taxon>Metakinetoplastina</taxon>
        <taxon>Trypanosomatida</taxon>
        <taxon>Trypanosomatidae</taxon>
        <taxon>Trypanosoma</taxon>
    </lineage>
</organism>
<dbReference type="GeneID" id="23867912"/>
<dbReference type="Proteomes" id="UP000002316">
    <property type="component" value="Chromosome 11"/>
</dbReference>
<proteinExistence type="predicted"/>